<dbReference type="Gene3D" id="3.40.50.2300">
    <property type="match status" value="1"/>
</dbReference>
<evidence type="ECO:0000313" key="7">
    <source>
        <dbReference type="EMBL" id="BBF23208.1"/>
    </source>
</evidence>
<dbReference type="AlphaFoldDB" id="A0A2Z6IDK4"/>
<evidence type="ECO:0000256" key="4">
    <source>
        <dbReference type="PROSITE-ProRule" id="PRU00169"/>
    </source>
</evidence>
<accession>A0A2Z6IDK4</accession>
<dbReference type="GO" id="GO:0003677">
    <property type="term" value="F:DNA binding"/>
    <property type="evidence" value="ECO:0007669"/>
    <property type="project" value="UniProtKB-KW"/>
</dbReference>
<dbReference type="RefSeq" id="WP_120176840.1">
    <property type="nucleotide sequence ID" value="NZ_AP018786.1"/>
</dbReference>
<dbReference type="InterPro" id="IPR001789">
    <property type="entry name" value="Sig_transdc_resp-reg_receiver"/>
</dbReference>
<keyword evidence="8" id="KW-1185">Reference proteome</keyword>
<feature type="domain" description="Response regulatory" evidence="6">
    <location>
        <begin position="12"/>
        <end position="126"/>
    </location>
</feature>
<evidence type="ECO:0000256" key="3">
    <source>
        <dbReference type="ARBA" id="ARBA00023163"/>
    </source>
</evidence>
<dbReference type="OrthoDB" id="9802186at2"/>
<dbReference type="SMART" id="SM00448">
    <property type="entry name" value="REC"/>
    <property type="match status" value="1"/>
</dbReference>
<dbReference type="EMBL" id="AP018786">
    <property type="protein sequence ID" value="BBF23208.1"/>
    <property type="molecule type" value="Genomic_DNA"/>
</dbReference>
<dbReference type="KEGG" id="sutt:SUTMEG_10990"/>
<dbReference type="InterPro" id="IPR016032">
    <property type="entry name" value="Sig_transdc_resp-reg_C-effctor"/>
</dbReference>
<sequence length="208" mass="22821">MTESRLPDADALVRIVDDDTVLTDALAFMLQCEGWKVQTYPNAAAFLAGDAPSVPGVLILDHQMPGMSGAELQFELERRGSQLPIVFLTAHGDVDLAVQTLRRGAYHFLQKPVDPEALLTTIAEAAEADRRRRGAIPDAREAKEKLAALTARERQVIELLGKGLLNKQIAERLALSVRTVEVYRASAYRKLGVRSVAEIARILQALEP</sequence>
<reference evidence="7 8" key="1">
    <citation type="journal article" date="2018" name="Int. J. Syst. Evol. Microbiol.">
        <title>Mesosutterella multiformis gen. nov., sp. nov., a member of the family Sutterellaceae and Sutterella megalosphaeroides sp. nov., isolated from human faeces.</title>
        <authorList>
            <person name="Sakamoto M."/>
            <person name="Ikeyama N."/>
            <person name="Kunihiro T."/>
            <person name="Iino T."/>
            <person name="Yuki M."/>
            <person name="Ohkuma M."/>
        </authorList>
    </citation>
    <scope>NUCLEOTIDE SEQUENCE [LARGE SCALE GENOMIC DNA]</scope>
    <source>
        <strain evidence="7 8">6FBBBH3</strain>
    </source>
</reference>
<dbReference type="PRINTS" id="PR00038">
    <property type="entry name" value="HTHLUXR"/>
</dbReference>
<name>A0A2Z6IDK4_9BURK</name>
<keyword evidence="3" id="KW-0804">Transcription</keyword>
<evidence type="ECO:0000259" key="6">
    <source>
        <dbReference type="PROSITE" id="PS50110"/>
    </source>
</evidence>
<dbReference type="InterPro" id="IPR000792">
    <property type="entry name" value="Tscrpt_reg_LuxR_C"/>
</dbReference>
<dbReference type="GO" id="GO:0000160">
    <property type="term" value="P:phosphorelay signal transduction system"/>
    <property type="evidence" value="ECO:0007669"/>
    <property type="project" value="InterPro"/>
</dbReference>
<dbReference type="SUPFAM" id="SSF46894">
    <property type="entry name" value="C-terminal effector domain of the bipartite response regulators"/>
    <property type="match status" value="1"/>
</dbReference>
<protein>
    <submittedName>
        <fullName evidence="7">DNA-binding response regulator</fullName>
    </submittedName>
</protein>
<keyword evidence="4" id="KW-0597">Phosphoprotein</keyword>
<dbReference type="Pfam" id="PF00072">
    <property type="entry name" value="Response_reg"/>
    <property type="match status" value="1"/>
</dbReference>
<evidence type="ECO:0000259" key="5">
    <source>
        <dbReference type="PROSITE" id="PS50043"/>
    </source>
</evidence>
<dbReference type="InterPro" id="IPR011006">
    <property type="entry name" value="CheY-like_superfamily"/>
</dbReference>
<organism evidence="7 8">
    <name type="scientific">Sutterella megalosphaeroides</name>
    <dbReference type="NCBI Taxonomy" id="2494234"/>
    <lineage>
        <taxon>Bacteria</taxon>
        <taxon>Pseudomonadati</taxon>
        <taxon>Pseudomonadota</taxon>
        <taxon>Betaproteobacteria</taxon>
        <taxon>Burkholderiales</taxon>
        <taxon>Sutterellaceae</taxon>
        <taxon>Sutterella</taxon>
    </lineage>
</organism>
<keyword evidence="1" id="KW-0805">Transcription regulation</keyword>
<dbReference type="SMART" id="SM00421">
    <property type="entry name" value="HTH_LUXR"/>
    <property type="match status" value="1"/>
</dbReference>
<evidence type="ECO:0000256" key="2">
    <source>
        <dbReference type="ARBA" id="ARBA00023125"/>
    </source>
</evidence>
<gene>
    <name evidence="7" type="primary">nwsB_2</name>
    <name evidence="7" type="ORF">SUTMEG_10990</name>
</gene>
<dbReference type="PANTHER" id="PTHR44688:SF16">
    <property type="entry name" value="DNA-BINDING TRANSCRIPTIONAL ACTIVATOR DEVR_DOSR"/>
    <property type="match status" value="1"/>
</dbReference>
<dbReference type="PROSITE" id="PS50043">
    <property type="entry name" value="HTH_LUXR_2"/>
    <property type="match status" value="1"/>
</dbReference>
<dbReference type="Proteomes" id="UP000271003">
    <property type="component" value="Chromosome"/>
</dbReference>
<dbReference type="Pfam" id="PF00196">
    <property type="entry name" value="GerE"/>
    <property type="match status" value="1"/>
</dbReference>
<dbReference type="PROSITE" id="PS00622">
    <property type="entry name" value="HTH_LUXR_1"/>
    <property type="match status" value="1"/>
</dbReference>
<evidence type="ECO:0000256" key="1">
    <source>
        <dbReference type="ARBA" id="ARBA00023015"/>
    </source>
</evidence>
<dbReference type="GO" id="GO:0006355">
    <property type="term" value="P:regulation of DNA-templated transcription"/>
    <property type="evidence" value="ECO:0007669"/>
    <property type="project" value="InterPro"/>
</dbReference>
<dbReference type="SUPFAM" id="SSF52172">
    <property type="entry name" value="CheY-like"/>
    <property type="match status" value="1"/>
</dbReference>
<dbReference type="Gene3D" id="1.10.10.10">
    <property type="entry name" value="Winged helix-like DNA-binding domain superfamily/Winged helix DNA-binding domain"/>
    <property type="match status" value="1"/>
</dbReference>
<dbReference type="CDD" id="cd06170">
    <property type="entry name" value="LuxR_C_like"/>
    <property type="match status" value="1"/>
</dbReference>
<keyword evidence="2 7" id="KW-0238">DNA-binding</keyword>
<proteinExistence type="predicted"/>
<evidence type="ECO:0000313" key="8">
    <source>
        <dbReference type="Proteomes" id="UP000271003"/>
    </source>
</evidence>
<feature type="domain" description="HTH luxR-type" evidence="5">
    <location>
        <begin position="142"/>
        <end position="207"/>
    </location>
</feature>
<dbReference type="PROSITE" id="PS50110">
    <property type="entry name" value="RESPONSE_REGULATORY"/>
    <property type="match status" value="1"/>
</dbReference>
<dbReference type="PANTHER" id="PTHR44688">
    <property type="entry name" value="DNA-BINDING TRANSCRIPTIONAL ACTIVATOR DEVR_DOSR"/>
    <property type="match status" value="1"/>
</dbReference>
<feature type="modified residue" description="4-aspartylphosphate" evidence="4">
    <location>
        <position position="61"/>
    </location>
</feature>
<dbReference type="InterPro" id="IPR036388">
    <property type="entry name" value="WH-like_DNA-bd_sf"/>
</dbReference>